<gene>
    <name evidence="1" type="ORF">FACUT_11377</name>
</gene>
<organism evidence="1 2">
    <name type="scientific">Fusarium acutatum</name>
    <dbReference type="NCBI Taxonomy" id="78861"/>
    <lineage>
        <taxon>Eukaryota</taxon>
        <taxon>Fungi</taxon>
        <taxon>Dikarya</taxon>
        <taxon>Ascomycota</taxon>
        <taxon>Pezizomycotina</taxon>
        <taxon>Sordariomycetes</taxon>
        <taxon>Hypocreomycetidae</taxon>
        <taxon>Hypocreales</taxon>
        <taxon>Nectriaceae</taxon>
        <taxon>Fusarium</taxon>
        <taxon>Fusarium fujikuroi species complex</taxon>
    </lineage>
</organism>
<comment type="caution">
    <text evidence="1">The sequence shown here is derived from an EMBL/GenBank/DDBJ whole genome shotgun (WGS) entry which is preliminary data.</text>
</comment>
<dbReference type="SUPFAM" id="SSF53335">
    <property type="entry name" value="S-adenosyl-L-methionine-dependent methyltransferases"/>
    <property type="match status" value="1"/>
</dbReference>
<keyword evidence="1" id="KW-0808">Transferase</keyword>
<evidence type="ECO:0000313" key="2">
    <source>
        <dbReference type="Proteomes" id="UP000536711"/>
    </source>
</evidence>
<dbReference type="AlphaFoldDB" id="A0A8H4NEP5"/>
<dbReference type="CDD" id="cd02440">
    <property type="entry name" value="AdoMet_MTases"/>
    <property type="match status" value="1"/>
</dbReference>
<dbReference type="PANTHER" id="PTHR37475:SF1">
    <property type="entry name" value="ZYGOTE-SPECIFIC PROTEIN"/>
    <property type="match status" value="1"/>
</dbReference>
<dbReference type="EMBL" id="JAADJF010000378">
    <property type="protein sequence ID" value="KAF4419936.1"/>
    <property type="molecule type" value="Genomic_DNA"/>
</dbReference>
<sequence>MALQEPQHEGNTPPPEPVIQIQDAIAAGDDDDADSSIGEEVEPSVVSISSSILAYRQENGRSYHALSSGKYVLPNDEVDLQHELYVRTLDGDLAVCPKARGANRVLDMGTGTGSWAIDYADANPQAEVIGVDLSPIQPALVPPNVSFEIDDLEKEWTWTRKFDFVFARMMLGCFTDFPQIIKVAFDNLEPGGYLELQDMSLPARSDDGTLHQESYLSKWCRSCFEAGQNLGRPVFPTTEYKNYLAAAGFVDIVEVQQKWPTNPWPRDKKFKELGAWACANIAGGLDGLSLAYFTRGLGWSTEETRVFCAHVRKDLQNPRIHAYWPIYFVYGKACRYIEVDRTLQPRLTVAVAALFFAGASAGPQAYAACQAGCSTIVMACYAASGVIWGTNLGVTAPPTIIACNNAFGTCSAKTSTLASNNTEYQELQRTRATTASFKMKPLHLLVAIASFSTTAVAGPIAYGVCQAGCASVAMACYAAGGATWGATAGATAPATIAACNSAFGVCSAACAQTALLAPTP</sequence>
<keyword evidence="2" id="KW-1185">Reference proteome</keyword>
<protein>
    <submittedName>
        <fullName evidence="1">Methyltransferase</fullName>
    </submittedName>
</protein>
<dbReference type="Pfam" id="PF13489">
    <property type="entry name" value="Methyltransf_23"/>
    <property type="match status" value="1"/>
</dbReference>
<dbReference type="Gene3D" id="3.40.50.150">
    <property type="entry name" value="Vaccinia Virus protein VP39"/>
    <property type="match status" value="1"/>
</dbReference>
<dbReference type="OrthoDB" id="2013972at2759"/>
<proteinExistence type="predicted"/>
<dbReference type="GO" id="GO:0032259">
    <property type="term" value="P:methylation"/>
    <property type="evidence" value="ECO:0007669"/>
    <property type="project" value="UniProtKB-KW"/>
</dbReference>
<reference evidence="1 2" key="1">
    <citation type="submission" date="2020-01" db="EMBL/GenBank/DDBJ databases">
        <title>Identification and distribution of gene clusters putatively required for synthesis of sphingolipid metabolism inhibitors in phylogenetically diverse species of the filamentous fungus Fusarium.</title>
        <authorList>
            <person name="Kim H.-S."/>
            <person name="Busman M."/>
            <person name="Brown D.W."/>
            <person name="Divon H."/>
            <person name="Uhlig S."/>
            <person name="Proctor R.H."/>
        </authorList>
    </citation>
    <scope>NUCLEOTIDE SEQUENCE [LARGE SCALE GENOMIC DNA]</scope>
    <source>
        <strain evidence="1 2">NRRL 13308</strain>
    </source>
</reference>
<dbReference type="Proteomes" id="UP000536711">
    <property type="component" value="Unassembled WGS sequence"/>
</dbReference>
<dbReference type="GO" id="GO:0008168">
    <property type="term" value="F:methyltransferase activity"/>
    <property type="evidence" value="ECO:0007669"/>
    <property type="project" value="UniProtKB-KW"/>
</dbReference>
<dbReference type="InterPro" id="IPR029063">
    <property type="entry name" value="SAM-dependent_MTases_sf"/>
</dbReference>
<keyword evidence="1" id="KW-0489">Methyltransferase</keyword>
<dbReference type="PANTHER" id="PTHR37475">
    <property type="entry name" value="ZYGOTE-SPECIFIC CLASS V COPY B GENE PROTEIN"/>
    <property type="match status" value="1"/>
</dbReference>
<name>A0A8H4NEP5_9HYPO</name>
<accession>A0A8H4NEP5</accession>
<evidence type="ECO:0000313" key="1">
    <source>
        <dbReference type="EMBL" id="KAF4419936.1"/>
    </source>
</evidence>